<accession>A0A0F4ZDA2</accession>
<keyword evidence="4 5" id="KW-0472">Membrane</keyword>
<evidence type="ECO:0000256" key="1">
    <source>
        <dbReference type="ARBA" id="ARBA00004141"/>
    </source>
</evidence>
<evidence type="ECO:0000256" key="2">
    <source>
        <dbReference type="ARBA" id="ARBA00022692"/>
    </source>
</evidence>
<gene>
    <name evidence="7" type="ORF">TD95_003940</name>
</gene>
<keyword evidence="2 5" id="KW-0812">Transmembrane</keyword>
<evidence type="ECO:0000313" key="7">
    <source>
        <dbReference type="EMBL" id="KKA28599.1"/>
    </source>
</evidence>
<dbReference type="EMBL" id="LAEV01001255">
    <property type="protein sequence ID" value="KKA28599.1"/>
    <property type="molecule type" value="Genomic_DNA"/>
</dbReference>
<feature type="transmembrane region" description="Helical" evidence="5">
    <location>
        <begin position="808"/>
        <end position="835"/>
    </location>
</feature>
<protein>
    <recommendedName>
        <fullName evidence="6">Integral membrane bound transporter domain-containing protein</fullName>
    </recommendedName>
</protein>
<feature type="transmembrane region" description="Helical" evidence="5">
    <location>
        <begin position="207"/>
        <end position="224"/>
    </location>
</feature>
<feature type="transmembrane region" description="Helical" evidence="5">
    <location>
        <begin position="746"/>
        <end position="764"/>
    </location>
</feature>
<dbReference type="Proteomes" id="UP000033483">
    <property type="component" value="Unassembled WGS sequence"/>
</dbReference>
<feature type="domain" description="Integral membrane bound transporter" evidence="6">
    <location>
        <begin position="693"/>
        <end position="830"/>
    </location>
</feature>
<keyword evidence="3 5" id="KW-1133">Transmembrane helix</keyword>
<dbReference type="GO" id="GO:0016020">
    <property type="term" value="C:membrane"/>
    <property type="evidence" value="ECO:0007669"/>
    <property type="project" value="UniProtKB-SubCell"/>
</dbReference>
<sequence length="1062" mass="118178">KITKHSTAQHSTAQHKLIIRDGTFIIPHTGERSRRHFSLNGDGTVPNSAESSPDRFHSFETAETFGEHVNTVLHNIQQIGHAVVDWARSSEGRSILCCSLAYVLGSLATYWAPLSSTLGKRDGKHVVATITVYFHPARTVGSMIEAIIIASLAVAYATITSTLAMCVSAVLAGEMGLVWLSHFINVTVFIGAALGFVGWVKQRMSQPLVNVASTLASITIISIMTKEDAIQGGHFNFVKVEQVLKILVMGTSFSAGVCFFVWRRFARQELREAMCTTSIFLGDMIAAVTRGFINGSEEELRAEGYGDLISRYNAHNSTLLKAARESKFEHYILGREKEYQLEKNVIKSMERLAQSIGGLRSASNTQYSLLSEPNEPIELPISRYVPRSHQPGVISPVSTFRPSSVPHNLGPIAESPEMGRISRRASDDITREQDPLAQQPGFRTPSEIFEMFISMLGPSMKSLAFTLSEILREPPFAGAPNYEVNLQESFKNSLTEALSLYNNARGQALRELYLSIQMAGKRSEKIQADIEEVAAACGHFSFSLQAVADEIGLYLDTVEDIKFHNQQGFRSWNWLKFWKHVKLPWKDKGIRLHDDETMAFLNSADPASMAREVNPIRRSAMPQGIPESMQRNRDLYSWDAAPDASRYVRKASAWVLAALRKLGREDIRFGIKIGIGASLWGMLAFLPSTRPTYQHWRGEWGLLSYMIVVAMTVGASNATSFSRFLGTSLGASFACVGWVLSGGNALVLMFFGWLVSIFNFYLLLVVKNGPLGRITLLAWNVIVLYAYSLSRDDDDDGDDDMDDGRNPLIFEIAYHRAVAVALGILWGMIVCRLIWPASGRRKFKEGLAVLYLQLGLIWKRGPLGYMLQNDKPAPYLRPGEQDALQRYVFKLETLRTAALNEFELRGPFPSKAYSRMLRATDRILDAFYAMSQITQKRNLLSPGEKAILESTTKERAIMCDRICHVFHVIASSVMLEYPIADATPDIDGLKDRLLSKIHAFRRSQIAKGTPGAGGGFVAEERDYALIYAYILITSQVAAELKVVRGEVDELFGVLSQDALLLE</sequence>
<organism evidence="7 8">
    <name type="scientific">Thielaviopsis punctulata</name>
    <dbReference type="NCBI Taxonomy" id="72032"/>
    <lineage>
        <taxon>Eukaryota</taxon>
        <taxon>Fungi</taxon>
        <taxon>Dikarya</taxon>
        <taxon>Ascomycota</taxon>
        <taxon>Pezizomycotina</taxon>
        <taxon>Sordariomycetes</taxon>
        <taxon>Hypocreomycetidae</taxon>
        <taxon>Microascales</taxon>
        <taxon>Ceratocystidaceae</taxon>
        <taxon>Thielaviopsis</taxon>
    </lineage>
</organism>
<dbReference type="InterPro" id="IPR049453">
    <property type="entry name" value="Memb_transporter_dom"/>
</dbReference>
<feature type="transmembrane region" description="Helical" evidence="5">
    <location>
        <begin position="146"/>
        <end position="171"/>
    </location>
</feature>
<dbReference type="PANTHER" id="PTHR47804:SF1">
    <property type="entry name" value="DUF2421 DOMAIN-CONTAINING PROTEIN"/>
    <property type="match status" value="1"/>
</dbReference>
<dbReference type="Pfam" id="PF13515">
    <property type="entry name" value="FUSC_2"/>
    <property type="match status" value="1"/>
</dbReference>
<keyword evidence="8" id="KW-1185">Reference proteome</keyword>
<feature type="transmembrane region" description="Helical" evidence="5">
    <location>
        <begin position="700"/>
        <end position="717"/>
    </location>
</feature>
<comment type="caution">
    <text evidence="7">The sequence shown here is derived from an EMBL/GenBank/DDBJ whole genome shotgun (WGS) entry which is preliminary data.</text>
</comment>
<evidence type="ECO:0000259" key="6">
    <source>
        <dbReference type="Pfam" id="PF13515"/>
    </source>
</evidence>
<reference evidence="7 8" key="1">
    <citation type="submission" date="2015-03" db="EMBL/GenBank/DDBJ databases">
        <authorList>
            <person name="Radwan O."/>
            <person name="Al-Naeli F.A."/>
            <person name="Rendon G.A."/>
            <person name="Fields C."/>
        </authorList>
    </citation>
    <scope>NUCLEOTIDE SEQUENCE [LARGE SCALE GENOMIC DNA]</scope>
    <source>
        <strain evidence="7">CR-DP1</strain>
    </source>
</reference>
<proteinExistence type="predicted"/>
<evidence type="ECO:0000256" key="4">
    <source>
        <dbReference type="ARBA" id="ARBA00023136"/>
    </source>
</evidence>
<evidence type="ECO:0000256" key="5">
    <source>
        <dbReference type="SAM" id="Phobius"/>
    </source>
</evidence>
<evidence type="ECO:0000313" key="8">
    <source>
        <dbReference type="Proteomes" id="UP000033483"/>
    </source>
</evidence>
<dbReference type="PANTHER" id="PTHR47804">
    <property type="entry name" value="60S RIBOSOMAL PROTEIN L19"/>
    <property type="match status" value="1"/>
</dbReference>
<feature type="transmembrane region" description="Helical" evidence="5">
    <location>
        <begin position="771"/>
        <end position="788"/>
    </location>
</feature>
<dbReference type="OrthoDB" id="68611at2759"/>
<dbReference type="AlphaFoldDB" id="A0A0F4ZDA2"/>
<dbReference type="InterPro" id="IPR052430">
    <property type="entry name" value="IVT-Associated"/>
</dbReference>
<feature type="transmembrane region" description="Helical" evidence="5">
    <location>
        <begin position="177"/>
        <end position="200"/>
    </location>
</feature>
<name>A0A0F4ZDA2_9PEZI</name>
<feature type="transmembrane region" description="Helical" evidence="5">
    <location>
        <begin position="244"/>
        <end position="262"/>
    </location>
</feature>
<comment type="subcellular location">
    <subcellularLocation>
        <location evidence="1">Membrane</location>
        <topology evidence="1">Multi-pass membrane protein</topology>
    </subcellularLocation>
</comment>
<feature type="non-terminal residue" evidence="7">
    <location>
        <position position="1"/>
    </location>
</feature>
<evidence type="ECO:0000256" key="3">
    <source>
        <dbReference type="ARBA" id="ARBA00022989"/>
    </source>
</evidence>